<organism evidence="1 2">
    <name type="scientific">Flavilitoribacter nigricans (strain ATCC 23147 / DSM 23189 / NBRC 102662 / NCIMB 1420 / SS-2)</name>
    <name type="common">Lewinella nigricans</name>
    <dbReference type="NCBI Taxonomy" id="1122177"/>
    <lineage>
        <taxon>Bacteria</taxon>
        <taxon>Pseudomonadati</taxon>
        <taxon>Bacteroidota</taxon>
        <taxon>Saprospiria</taxon>
        <taxon>Saprospirales</taxon>
        <taxon>Lewinellaceae</taxon>
        <taxon>Flavilitoribacter</taxon>
    </lineage>
</organism>
<name>A0A2D0MXJ4_FLAN2</name>
<evidence type="ECO:0008006" key="3">
    <source>
        <dbReference type="Google" id="ProtNLM"/>
    </source>
</evidence>
<dbReference type="RefSeq" id="WP_099155951.1">
    <property type="nucleotide sequence ID" value="NZ_PDUD01000089.1"/>
</dbReference>
<keyword evidence="2" id="KW-1185">Reference proteome</keyword>
<dbReference type="Pfam" id="PF10758">
    <property type="entry name" value="DUF2586"/>
    <property type="match status" value="1"/>
</dbReference>
<dbReference type="AlphaFoldDB" id="A0A2D0MXJ4"/>
<dbReference type="EMBL" id="PDUD01000089">
    <property type="protein sequence ID" value="PHN00629.1"/>
    <property type="molecule type" value="Genomic_DNA"/>
</dbReference>
<comment type="caution">
    <text evidence="1">The sequence shown here is derived from an EMBL/GenBank/DDBJ whole genome shotgun (WGS) entry which is preliminary data.</text>
</comment>
<reference evidence="1 2" key="1">
    <citation type="submission" date="2017-10" db="EMBL/GenBank/DDBJ databases">
        <title>The draft genome sequence of Lewinella nigricans NBRC 102662.</title>
        <authorList>
            <person name="Wang K."/>
        </authorList>
    </citation>
    <scope>NUCLEOTIDE SEQUENCE [LARGE SCALE GENOMIC DNA]</scope>
    <source>
        <strain evidence="1 2">NBRC 102662</strain>
    </source>
</reference>
<gene>
    <name evidence="1" type="ORF">CRP01_41210</name>
</gene>
<sequence>MSLPTVTITRLANQLSRQGADAGEGVAAIVMGGVAVTGGAQLNTVYKLFSTTGAESIGLDAAYDTTNLVAVYHHISEFFRLNPTGELHIMLVAQNTSLEDMCDVSNDYLAKVLRDGQGRIRKAGVVLNPDDTYTSTTSGGLDADVLAAIPNAQALADFEFSKSRPVNNIVIEGREFNGTVGDATDLRSLAGGPYRDVSVVIGQDFDFADSNAIYNDMAAVGAYLGLATNKTPSQSFAQPISDFNLTDTSLSRFLSAYLSNHLPLGNLSDNDISALHDKGYVFTRAFANYDGIYFNQSHVCAPETDDYNASELRDVMNRAVRLTRPVLVPYINSTDFRVVEGTGRIIRQISASVEAELRQALESGMINDVSSFNFIIVDPAKDDLGQDYPSFLSDGVLRVLIGIIPKGKAQEITVSIGYTNG</sequence>
<accession>A0A2D0MXJ4</accession>
<proteinExistence type="predicted"/>
<protein>
    <recommendedName>
        <fullName evidence="3">DUF2586 family protein</fullName>
    </recommendedName>
</protein>
<dbReference type="InterPro" id="IPR019694">
    <property type="entry name" value="Phage_HP1_Orf23"/>
</dbReference>
<evidence type="ECO:0000313" key="2">
    <source>
        <dbReference type="Proteomes" id="UP000223913"/>
    </source>
</evidence>
<dbReference type="OrthoDB" id="1041499at2"/>
<evidence type="ECO:0000313" key="1">
    <source>
        <dbReference type="EMBL" id="PHN00629.1"/>
    </source>
</evidence>
<dbReference type="Proteomes" id="UP000223913">
    <property type="component" value="Unassembled WGS sequence"/>
</dbReference>